<reference evidence="1 2" key="1">
    <citation type="submission" date="2021-06" db="EMBL/GenBank/DDBJ databases">
        <title>Caerostris extrusa draft genome.</title>
        <authorList>
            <person name="Kono N."/>
            <person name="Arakawa K."/>
        </authorList>
    </citation>
    <scope>NUCLEOTIDE SEQUENCE [LARGE SCALE GENOMIC DNA]</scope>
</reference>
<protein>
    <submittedName>
        <fullName evidence="1">Uncharacterized protein</fullName>
    </submittedName>
</protein>
<gene>
    <name evidence="1" type="ORF">CEXT_473371</name>
</gene>
<organism evidence="1 2">
    <name type="scientific">Caerostris extrusa</name>
    <name type="common">Bark spider</name>
    <name type="synonym">Caerostris bankana</name>
    <dbReference type="NCBI Taxonomy" id="172846"/>
    <lineage>
        <taxon>Eukaryota</taxon>
        <taxon>Metazoa</taxon>
        <taxon>Ecdysozoa</taxon>
        <taxon>Arthropoda</taxon>
        <taxon>Chelicerata</taxon>
        <taxon>Arachnida</taxon>
        <taxon>Araneae</taxon>
        <taxon>Araneomorphae</taxon>
        <taxon>Entelegynae</taxon>
        <taxon>Araneoidea</taxon>
        <taxon>Araneidae</taxon>
        <taxon>Caerostris</taxon>
    </lineage>
</organism>
<sequence>MSQLVIFHIENPNCDNEGKTATNEGYSSEKQQAIPKLQWTRRLENDSEVIRFCLPSAFYKGVPRAKHVGGAKTYRLASLTSPNGSKLFEWCRRDIGKERASSKNSAVAMPVVNAVRHFIAAKDALEKSSCWRRGLG</sequence>
<dbReference type="AlphaFoldDB" id="A0AAV4VDU6"/>
<dbReference type="EMBL" id="BPLR01014318">
    <property type="protein sequence ID" value="GIY68054.1"/>
    <property type="molecule type" value="Genomic_DNA"/>
</dbReference>
<evidence type="ECO:0000313" key="1">
    <source>
        <dbReference type="EMBL" id="GIY68054.1"/>
    </source>
</evidence>
<comment type="caution">
    <text evidence="1">The sequence shown here is derived from an EMBL/GenBank/DDBJ whole genome shotgun (WGS) entry which is preliminary data.</text>
</comment>
<name>A0AAV4VDU6_CAEEX</name>
<accession>A0AAV4VDU6</accession>
<proteinExistence type="predicted"/>
<keyword evidence="2" id="KW-1185">Reference proteome</keyword>
<dbReference type="Proteomes" id="UP001054945">
    <property type="component" value="Unassembled WGS sequence"/>
</dbReference>
<evidence type="ECO:0000313" key="2">
    <source>
        <dbReference type="Proteomes" id="UP001054945"/>
    </source>
</evidence>